<keyword evidence="1" id="KW-0812">Transmembrane</keyword>
<organism evidence="2 3">
    <name type="scientific">Actinopolyspora saharensis</name>
    <dbReference type="NCBI Taxonomy" id="995062"/>
    <lineage>
        <taxon>Bacteria</taxon>
        <taxon>Bacillati</taxon>
        <taxon>Actinomycetota</taxon>
        <taxon>Actinomycetes</taxon>
        <taxon>Actinopolysporales</taxon>
        <taxon>Actinopolysporaceae</taxon>
        <taxon>Actinopolyspora</taxon>
    </lineage>
</organism>
<evidence type="ECO:0008006" key="4">
    <source>
        <dbReference type="Google" id="ProtNLM"/>
    </source>
</evidence>
<keyword evidence="1" id="KW-1133">Transmembrane helix</keyword>
<proteinExistence type="predicted"/>
<dbReference type="AlphaFoldDB" id="A0A1H1GSU7"/>
<accession>A0A1H1GSU7</accession>
<evidence type="ECO:0000256" key="1">
    <source>
        <dbReference type="SAM" id="Phobius"/>
    </source>
</evidence>
<keyword evidence="1" id="KW-0472">Membrane</keyword>
<protein>
    <recommendedName>
        <fullName evidence="4">Integral membrane protein</fullName>
    </recommendedName>
</protein>
<dbReference type="InterPro" id="IPR058061">
    <property type="entry name" value="SCO4848-like"/>
</dbReference>
<dbReference type="STRING" id="995062.SAMN04489718_3844"/>
<dbReference type="NCBIfam" id="NF046117">
    <property type="entry name" value="SCO4848_fam"/>
    <property type="match status" value="1"/>
</dbReference>
<dbReference type="EMBL" id="FNKO01000002">
    <property type="protein sequence ID" value="SDR16123.1"/>
    <property type="molecule type" value="Genomic_DNA"/>
</dbReference>
<reference evidence="3" key="1">
    <citation type="submission" date="2016-10" db="EMBL/GenBank/DDBJ databases">
        <authorList>
            <person name="Varghese N."/>
            <person name="Submissions S."/>
        </authorList>
    </citation>
    <scope>NUCLEOTIDE SEQUENCE [LARGE SCALE GENOMIC DNA]</scope>
    <source>
        <strain evidence="3">DSM 45459</strain>
    </source>
</reference>
<feature type="transmembrane region" description="Helical" evidence="1">
    <location>
        <begin position="57"/>
        <end position="79"/>
    </location>
</feature>
<evidence type="ECO:0000313" key="2">
    <source>
        <dbReference type="EMBL" id="SDR16123.1"/>
    </source>
</evidence>
<dbReference type="Proteomes" id="UP000199301">
    <property type="component" value="Unassembled WGS sequence"/>
</dbReference>
<keyword evidence="3" id="KW-1185">Reference proteome</keyword>
<sequence length="87" mass="9776">MLWAWAQHDTEGVRISRGMGLFLLAFGVWSWVLWPTFFKNILASEDSWSGGSPTPFLWVHLVIATVSLVLGTIIGVLGWRGYRAARD</sequence>
<feature type="transmembrane region" description="Helical" evidence="1">
    <location>
        <begin position="20"/>
        <end position="37"/>
    </location>
</feature>
<evidence type="ECO:0000313" key="3">
    <source>
        <dbReference type="Proteomes" id="UP000199301"/>
    </source>
</evidence>
<dbReference type="Pfam" id="PF26606">
    <property type="entry name" value="SCO4848"/>
    <property type="match status" value="1"/>
</dbReference>
<gene>
    <name evidence="2" type="ORF">SAMN04489718_3844</name>
</gene>
<name>A0A1H1GSU7_9ACTN</name>